<sequence length="65" mass="6755">MASVANMTAPVPEENDEPTATQDDRTPPGEHPSEMTEGNDATPPGEQEENAETSLDEPSDGSGGE</sequence>
<name>A0ABP8X4K9_9ACTN</name>
<evidence type="ECO:0000256" key="1">
    <source>
        <dbReference type="SAM" id="MobiDB-lite"/>
    </source>
</evidence>
<feature type="region of interest" description="Disordered" evidence="1">
    <location>
        <begin position="1"/>
        <end position="65"/>
    </location>
</feature>
<gene>
    <name evidence="2" type="ORF">GCM10023349_14150</name>
</gene>
<keyword evidence="3" id="KW-1185">Reference proteome</keyword>
<proteinExistence type="predicted"/>
<comment type="caution">
    <text evidence="2">The sequence shown here is derived from an EMBL/GenBank/DDBJ whole genome shotgun (WGS) entry which is preliminary data.</text>
</comment>
<evidence type="ECO:0000313" key="3">
    <source>
        <dbReference type="Proteomes" id="UP001499974"/>
    </source>
</evidence>
<feature type="compositionally biased region" description="Basic and acidic residues" evidence="1">
    <location>
        <begin position="22"/>
        <end position="34"/>
    </location>
</feature>
<dbReference type="EMBL" id="BAABKM010000002">
    <property type="protein sequence ID" value="GAA4699055.1"/>
    <property type="molecule type" value="Genomic_DNA"/>
</dbReference>
<dbReference type="Proteomes" id="UP001499974">
    <property type="component" value="Unassembled WGS sequence"/>
</dbReference>
<protein>
    <submittedName>
        <fullName evidence="2">Uncharacterized protein</fullName>
    </submittedName>
</protein>
<feature type="compositionally biased region" description="Acidic residues" evidence="1">
    <location>
        <begin position="46"/>
        <end position="59"/>
    </location>
</feature>
<accession>A0ABP8X4K9</accession>
<organism evidence="2 3">
    <name type="scientific">Nocardioides conyzicola</name>
    <dbReference type="NCBI Taxonomy" id="1651781"/>
    <lineage>
        <taxon>Bacteria</taxon>
        <taxon>Bacillati</taxon>
        <taxon>Actinomycetota</taxon>
        <taxon>Actinomycetes</taxon>
        <taxon>Propionibacteriales</taxon>
        <taxon>Nocardioidaceae</taxon>
        <taxon>Nocardioides</taxon>
    </lineage>
</organism>
<evidence type="ECO:0000313" key="2">
    <source>
        <dbReference type="EMBL" id="GAA4699055.1"/>
    </source>
</evidence>
<reference evidence="3" key="1">
    <citation type="journal article" date="2019" name="Int. J. Syst. Evol. Microbiol.">
        <title>The Global Catalogue of Microorganisms (GCM) 10K type strain sequencing project: providing services to taxonomists for standard genome sequencing and annotation.</title>
        <authorList>
            <consortium name="The Broad Institute Genomics Platform"/>
            <consortium name="The Broad Institute Genome Sequencing Center for Infectious Disease"/>
            <person name="Wu L."/>
            <person name="Ma J."/>
        </authorList>
    </citation>
    <scope>NUCLEOTIDE SEQUENCE [LARGE SCALE GENOMIC DNA]</scope>
    <source>
        <strain evidence="3">JCM 18531</strain>
    </source>
</reference>